<reference evidence="1" key="1">
    <citation type="journal article" date="1991" name="Protein Seq. Data Anal.">
        <title>Partial sequences of high-molecular-weight cytochrome c isolated from Desulfovibrio vulgaris Miyazaki.</title>
        <authorList>
            <person name="Tasaka C."/>
            <person name="Ogata M."/>
            <person name="Yagi T."/>
            <person name="Tsugita A."/>
        </authorList>
    </citation>
    <scope>PROTEIN SEQUENCE</scope>
</reference>
<sequence length="48" mass="5002">PLPGATGEQRADLVEIGVMAKFTNLELPKVGTLPAVAIPEFVTIGVLK</sequence>
<dbReference type="PIR" id="S16924">
    <property type="entry name" value="S16924"/>
</dbReference>
<name>Q7M0Z0_NITVL</name>
<proteinExistence type="evidence at protein level"/>
<keyword id="KW-0903">Direct protein sequencing</keyword>
<protein>
    <submittedName>
        <fullName evidence="1">Cytochrome cc3</fullName>
    </submittedName>
</protein>
<accession>Q7M0Z0</accession>
<dbReference type="AlphaFoldDB" id="Q7M0Z0"/>
<evidence type="ECO:0000313" key="1">
    <source>
        <dbReference type="PIR" id="S16924"/>
    </source>
</evidence>
<feature type="non-terminal residue" evidence="1">
    <location>
        <position position="1"/>
    </location>
</feature>
<organism evidence="1">
    <name type="scientific">Nitratidesulfovibrio vulgaris</name>
    <name type="common">Desulfovibrio vulgaris</name>
    <dbReference type="NCBI Taxonomy" id="881"/>
    <lineage>
        <taxon>Bacteria</taxon>
        <taxon>Pseudomonadati</taxon>
        <taxon>Thermodesulfobacteriota</taxon>
        <taxon>Desulfovibrionia</taxon>
        <taxon>Desulfovibrionales</taxon>
        <taxon>Desulfovibrionaceae</taxon>
        <taxon>Nitratidesulfovibrio</taxon>
    </lineage>
</organism>
<feature type="non-terminal residue" evidence="1">
    <location>
        <position position="48"/>
    </location>
</feature>